<dbReference type="PROSITE" id="PS50977">
    <property type="entry name" value="HTH_TETR_2"/>
    <property type="match status" value="1"/>
</dbReference>
<dbReference type="SUPFAM" id="SSF46689">
    <property type="entry name" value="Homeodomain-like"/>
    <property type="match status" value="1"/>
</dbReference>
<dbReference type="Gene3D" id="1.10.357.10">
    <property type="entry name" value="Tetracycline Repressor, domain 2"/>
    <property type="match status" value="1"/>
</dbReference>
<dbReference type="InterPro" id="IPR041347">
    <property type="entry name" value="MftR_C"/>
</dbReference>
<dbReference type="EMBL" id="CAFBND010000021">
    <property type="protein sequence ID" value="CAB4936107.1"/>
    <property type="molecule type" value="Genomic_DNA"/>
</dbReference>
<dbReference type="Pfam" id="PF17754">
    <property type="entry name" value="TetR_C_14"/>
    <property type="match status" value="1"/>
</dbReference>
<organism evidence="7">
    <name type="scientific">freshwater metagenome</name>
    <dbReference type="NCBI Taxonomy" id="449393"/>
    <lineage>
        <taxon>unclassified sequences</taxon>
        <taxon>metagenomes</taxon>
        <taxon>ecological metagenomes</taxon>
    </lineage>
</organism>
<dbReference type="EMBL" id="CAFBIZ010000303">
    <property type="protein sequence ID" value="CAB4852727.1"/>
    <property type="molecule type" value="Genomic_DNA"/>
</dbReference>
<dbReference type="InterPro" id="IPR023772">
    <property type="entry name" value="DNA-bd_HTH_TetR-type_CS"/>
</dbReference>
<dbReference type="PRINTS" id="PR00455">
    <property type="entry name" value="HTHTETR"/>
</dbReference>
<evidence type="ECO:0000313" key="6">
    <source>
        <dbReference type="EMBL" id="CAB4936107.1"/>
    </source>
</evidence>
<keyword evidence="2" id="KW-0238">DNA-binding</keyword>
<evidence type="ECO:0000259" key="4">
    <source>
        <dbReference type="PROSITE" id="PS50977"/>
    </source>
</evidence>
<reference evidence="7" key="1">
    <citation type="submission" date="2020-05" db="EMBL/GenBank/DDBJ databases">
        <authorList>
            <person name="Chiriac C."/>
            <person name="Salcher M."/>
            <person name="Ghai R."/>
            <person name="Kavagutti S V."/>
        </authorList>
    </citation>
    <scope>NUCLEOTIDE SEQUENCE</scope>
</reference>
<dbReference type="InterPro" id="IPR050109">
    <property type="entry name" value="HTH-type_TetR-like_transc_reg"/>
</dbReference>
<evidence type="ECO:0000256" key="1">
    <source>
        <dbReference type="ARBA" id="ARBA00023015"/>
    </source>
</evidence>
<dbReference type="GO" id="GO:0000976">
    <property type="term" value="F:transcription cis-regulatory region binding"/>
    <property type="evidence" value="ECO:0007669"/>
    <property type="project" value="TreeGrafter"/>
</dbReference>
<dbReference type="InterPro" id="IPR009057">
    <property type="entry name" value="Homeodomain-like_sf"/>
</dbReference>
<dbReference type="Pfam" id="PF00440">
    <property type="entry name" value="TetR_N"/>
    <property type="match status" value="1"/>
</dbReference>
<accession>A0A6J7RVB9</accession>
<evidence type="ECO:0000256" key="2">
    <source>
        <dbReference type="ARBA" id="ARBA00023125"/>
    </source>
</evidence>
<dbReference type="InterPro" id="IPR001647">
    <property type="entry name" value="HTH_TetR"/>
</dbReference>
<dbReference type="AlphaFoldDB" id="A0A6J7RVB9"/>
<sequence>MNTGPKPPQGRPLATSHAAIETAAFALFAERGFEDTTVEDIADAVGVGRRTLFRYFSSKNDILWGQFDSNLEHLGRSLREPPRDVSVFDAVHRAIVAFNRLDPDAIPQHRQRMSLILRTPALQAHSVLRYEQWRGVIADYAAERYGVDRDSLLPRTIGHVSLALALTAYEQWLETDDTSLEDLLNAGASTLRGYVDATVSP</sequence>
<dbReference type="InterPro" id="IPR023851">
    <property type="entry name" value="Tscrpt_reg_TetR-type"/>
</dbReference>
<dbReference type="PANTHER" id="PTHR30055:SF238">
    <property type="entry name" value="MYCOFACTOCIN BIOSYNTHESIS TRANSCRIPTIONAL REGULATOR MFTR-RELATED"/>
    <property type="match status" value="1"/>
</dbReference>
<dbReference type="PANTHER" id="PTHR30055">
    <property type="entry name" value="HTH-TYPE TRANSCRIPTIONAL REGULATOR RUTR"/>
    <property type="match status" value="1"/>
</dbReference>
<dbReference type="EMBL" id="CAFBPU010000022">
    <property type="protein sequence ID" value="CAB5032874.1"/>
    <property type="molecule type" value="Genomic_DNA"/>
</dbReference>
<proteinExistence type="predicted"/>
<dbReference type="Gene3D" id="1.10.10.60">
    <property type="entry name" value="Homeodomain-like"/>
    <property type="match status" value="1"/>
</dbReference>
<keyword evidence="3" id="KW-0804">Transcription</keyword>
<protein>
    <submittedName>
        <fullName evidence="7">Unannotated protein</fullName>
    </submittedName>
</protein>
<gene>
    <name evidence="5" type="ORF">UFOPK3268_01780</name>
    <name evidence="6" type="ORF">UFOPK3752_00744</name>
    <name evidence="7" type="ORF">UFOPK4150_01195</name>
</gene>
<keyword evidence="1" id="KW-0805">Transcription regulation</keyword>
<feature type="domain" description="HTH tetR-type" evidence="4">
    <location>
        <begin position="14"/>
        <end position="74"/>
    </location>
</feature>
<dbReference type="PROSITE" id="PS01081">
    <property type="entry name" value="HTH_TETR_1"/>
    <property type="match status" value="1"/>
</dbReference>
<evidence type="ECO:0000313" key="5">
    <source>
        <dbReference type="EMBL" id="CAB4852727.1"/>
    </source>
</evidence>
<dbReference type="GO" id="GO:0003700">
    <property type="term" value="F:DNA-binding transcription factor activity"/>
    <property type="evidence" value="ECO:0007669"/>
    <property type="project" value="TreeGrafter"/>
</dbReference>
<dbReference type="NCBIfam" id="TIGR03968">
    <property type="entry name" value="mycofact_TetR"/>
    <property type="match status" value="1"/>
</dbReference>
<evidence type="ECO:0000256" key="3">
    <source>
        <dbReference type="ARBA" id="ARBA00023163"/>
    </source>
</evidence>
<evidence type="ECO:0000313" key="7">
    <source>
        <dbReference type="EMBL" id="CAB5032874.1"/>
    </source>
</evidence>
<name>A0A6J7RVB9_9ZZZZ</name>